<dbReference type="Proteomes" id="UP000028875">
    <property type="component" value="Unassembled WGS sequence"/>
</dbReference>
<keyword evidence="2" id="KW-1185">Reference proteome</keyword>
<name>A0A024QID0_9BACI</name>
<reference evidence="2" key="2">
    <citation type="submission" date="2014-05" db="EMBL/GenBank/DDBJ databases">
        <title>Draft genome sequence of Virgibacillus massiliensis Vm-5.</title>
        <authorList>
            <person name="Khelaifia S."/>
            <person name="Croce O."/>
            <person name="Lagier J.C."/>
            <person name="Raoult D."/>
        </authorList>
    </citation>
    <scope>NUCLEOTIDE SEQUENCE [LARGE SCALE GENOMIC DNA]</scope>
    <source>
        <strain evidence="2">Vm-5</strain>
    </source>
</reference>
<dbReference type="RefSeq" id="WP_038247021.1">
    <property type="nucleotide sequence ID" value="NZ_BNER01000008.1"/>
</dbReference>
<evidence type="ECO:0000313" key="1">
    <source>
        <dbReference type="EMBL" id="CDQ41940.1"/>
    </source>
</evidence>
<dbReference type="AlphaFoldDB" id="A0A024QID0"/>
<organism evidence="1 2">
    <name type="scientific">Virgibacillus massiliensis</name>
    <dbReference type="NCBI Taxonomy" id="1462526"/>
    <lineage>
        <taxon>Bacteria</taxon>
        <taxon>Bacillati</taxon>
        <taxon>Bacillota</taxon>
        <taxon>Bacilli</taxon>
        <taxon>Bacillales</taxon>
        <taxon>Bacillaceae</taxon>
        <taxon>Virgibacillus</taxon>
    </lineage>
</organism>
<evidence type="ECO:0000313" key="2">
    <source>
        <dbReference type="Proteomes" id="UP000028875"/>
    </source>
</evidence>
<accession>A0A024QID0</accession>
<comment type="caution">
    <text evidence="1">The sequence shown here is derived from an EMBL/GenBank/DDBJ whole genome shotgun (WGS) entry which is preliminary data.</text>
</comment>
<reference evidence="1 2" key="1">
    <citation type="submission" date="2014-03" db="EMBL/GenBank/DDBJ databases">
        <authorList>
            <person name="Urmite Genomes U."/>
        </authorList>
    </citation>
    <scope>NUCLEOTIDE SEQUENCE [LARGE SCALE GENOMIC DNA]</scope>
    <source>
        <strain evidence="1 2">Vm-5</strain>
    </source>
</reference>
<dbReference type="EMBL" id="CCDP010000003">
    <property type="protein sequence ID" value="CDQ41940.1"/>
    <property type="molecule type" value="Genomic_DNA"/>
</dbReference>
<dbReference type="STRING" id="1462526.BN990_04319"/>
<proteinExistence type="predicted"/>
<protein>
    <submittedName>
        <fullName evidence="1">Uncharacterized protein</fullName>
    </submittedName>
</protein>
<gene>
    <name evidence="1" type="ORF">BN990_04319</name>
</gene>
<dbReference type="OrthoDB" id="10006769at2"/>
<sequence length="146" mass="16937">MNINPEIDWNSEELKCVCGTIIDVSNIIDECSERLDTFNPISSLNKEVICSCGRSYNVDLRLKINIDVESSVSLTHDIQYYDKNDKVIMPGFFEELQCEDEVNLWDGEYIYDNKVYRVVDGKVFYILSAETDENQMNIFQLEEVPV</sequence>